<proteinExistence type="predicted"/>
<name>A0AAU8FWL9_9BACT</name>
<dbReference type="RefSeq" id="WP_353723029.1">
    <property type="nucleotide sequence ID" value="NZ_CP159289.1"/>
</dbReference>
<feature type="domain" description="Arm DNA-binding" evidence="1">
    <location>
        <begin position="7"/>
        <end position="94"/>
    </location>
</feature>
<sequence>MAISTKFVLRKKRDSEETQFPIMLQIIIDRKNLLVSTRKICSEVQWQPKFQSVAKTHLKHKEINLLLRTIESEVDFMIISYGKQNKRPSFDEIKALVKKLTAGIRNLKRKSCLYFLKNTSLS</sequence>
<dbReference type="GO" id="GO:0003677">
    <property type="term" value="F:DNA binding"/>
    <property type="evidence" value="ECO:0007669"/>
    <property type="project" value="UniProtKB-KW"/>
</dbReference>
<evidence type="ECO:0000259" key="1">
    <source>
        <dbReference type="Pfam" id="PF17293"/>
    </source>
</evidence>
<reference evidence="2" key="1">
    <citation type="submission" date="2024-06" db="EMBL/GenBank/DDBJ databases">
        <title>Sequencing and assembly of the genome of Dyadobacter sp. strain 676, a symbiont of Cyamopsis tetragonoloba.</title>
        <authorList>
            <person name="Guro P."/>
            <person name="Sazanova A."/>
            <person name="Kuznetsova I."/>
            <person name="Belimov A."/>
            <person name="Safronova V."/>
        </authorList>
    </citation>
    <scope>NUCLEOTIDE SEQUENCE</scope>
    <source>
        <strain evidence="2">676</strain>
    </source>
</reference>
<accession>A0AAU8FWL9</accession>
<protein>
    <submittedName>
        <fullName evidence="2">Arm DNA-binding domain-containing protein</fullName>
    </submittedName>
</protein>
<dbReference type="AlphaFoldDB" id="A0AAU8FWL9"/>
<evidence type="ECO:0000313" key="2">
    <source>
        <dbReference type="EMBL" id="XCH27784.1"/>
    </source>
</evidence>
<dbReference type="InterPro" id="IPR035386">
    <property type="entry name" value="Arm-DNA-bind_5"/>
</dbReference>
<dbReference type="Pfam" id="PF17293">
    <property type="entry name" value="Arm-DNA-bind_5"/>
    <property type="match status" value="1"/>
</dbReference>
<organism evidence="2">
    <name type="scientific">Dyadobacter sp. 676</name>
    <dbReference type="NCBI Taxonomy" id="3088362"/>
    <lineage>
        <taxon>Bacteria</taxon>
        <taxon>Pseudomonadati</taxon>
        <taxon>Bacteroidota</taxon>
        <taxon>Cytophagia</taxon>
        <taxon>Cytophagales</taxon>
        <taxon>Spirosomataceae</taxon>
        <taxon>Dyadobacter</taxon>
    </lineage>
</organism>
<dbReference type="EMBL" id="CP159289">
    <property type="protein sequence ID" value="XCH27784.1"/>
    <property type="molecule type" value="Genomic_DNA"/>
</dbReference>
<gene>
    <name evidence="2" type="ORF">ABV298_15855</name>
</gene>
<keyword evidence="2" id="KW-0238">DNA-binding</keyword>